<name>C4GE42_9FIRM</name>
<reference evidence="1" key="1">
    <citation type="submission" date="2009-04" db="EMBL/GenBank/DDBJ databases">
        <authorList>
            <person name="Weinstock G."/>
            <person name="Sodergren E."/>
            <person name="Clifton S."/>
            <person name="Fulton L."/>
            <person name="Fulton B."/>
            <person name="Courtney L."/>
            <person name="Fronick C."/>
            <person name="Harrison M."/>
            <person name="Strong C."/>
            <person name="Farmer C."/>
            <person name="Delahaunty K."/>
            <person name="Markovic C."/>
            <person name="Hall O."/>
            <person name="Minx P."/>
            <person name="Tomlinson C."/>
            <person name="Mitreva M."/>
            <person name="Nelson J."/>
            <person name="Hou S."/>
            <person name="Wollam A."/>
            <person name="Pepin K.H."/>
            <person name="Johnson M."/>
            <person name="Bhonagiri V."/>
            <person name="Nash W.E."/>
            <person name="Warren W."/>
            <person name="Chinwalla A."/>
            <person name="Mardis E.R."/>
            <person name="Wilson R.K."/>
        </authorList>
    </citation>
    <scope>NUCLEOTIDE SEQUENCE [LARGE SCALE GENOMIC DNA]</scope>
    <source>
        <strain evidence="1">DSM 14600</strain>
    </source>
</reference>
<comment type="caution">
    <text evidence="1">The sequence shown here is derived from an EMBL/GenBank/DDBJ whole genome shotgun (WGS) entry which is preliminary data.</text>
</comment>
<dbReference type="STRING" id="626523.GCWU000342_01988"/>
<gene>
    <name evidence="1" type="ORF">GCWU000342_01988</name>
</gene>
<dbReference type="AlphaFoldDB" id="C4GE42"/>
<organism evidence="1 2">
    <name type="scientific">Shuttleworthella satelles DSM 14600</name>
    <dbReference type="NCBI Taxonomy" id="626523"/>
    <lineage>
        <taxon>Bacteria</taxon>
        <taxon>Bacillati</taxon>
        <taxon>Bacillota</taxon>
        <taxon>Clostridia</taxon>
        <taxon>Lachnospirales</taxon>
        <taxon>Lachnospiraceae</taxon>
        <taxon>Shuttleworthella</taxon>
    </lineage>
</organism>
<keyword evidence="2" id="KW-1185">Reference proteome</keyword>
<dbReference type="eggNOG" id="COG0846">
    <property type="taxonomic scope" value="Bacteria"/>
</dbReference>
<evidence type="ECO:0000313" key="1">
    <source>
        <dbReference type="EMBL" id="EEP27294.1"/>
    </source>
</evidence>
<evidence type="ECO:0008006" key="3">
    <source>
        <dbReference type="Google" id="ProtNLM"/>
    </source>
</evidence>
<dbReference type="EMBL" id="ACIP02000007">
    <property type="protein sequence ID" value="EEP27294.1"/>
    <property type="molecule type" value="Genomic_DNA"/>
</dbReference>
<evidence type="ECO:0000313" key="2">
    <source>
        <dbReference type="Proteomes" id="UP000003494"/>
    </source>
</evidence>
<dbReference type="HOGENOM" id="CLU_2571978_0_0_9"/>
<proteinExistence type="predicted"/>
<protein>
    <recommendedName>
        <fullName evidence="3">Deacetylase sirtuin-type domain-containing protein</fullName>
    </recommendedName>
</protein>
<dbReference type="Proteomes" id="UP000003494">
    <property type="component" value="Unassembled WGS sequence"/>
</dbReference>
<sequence>MNNIIDKKELVGIIEQALYSDELAIFAGAGLSIGAGYYSWEELLKKPAKNLNLDISKEKHDLISLAQFYYNKHITNFQLSF</sequence>
<dbReference type="RefSeq" id="WP_006906965.1">
    <property type="nucleotide sequence ID" value="NZ_GG665867.1"/>
</dbReference>
<accession>C4GE42</accession>